<evidence type="ECO:0000256" key="4">
    <source>
        <dbReference type="ARBA" id="ARBA00022691"/>
    </source>
</evidence>
<evidence type="ECO:0000259" key="6">
    <source>
        <dbReference type="Pfam" id="PF13649"/>
    </source>
</evidence>
<evidence type="ECO:0000313" key="7">
    <source>
        <dbReference type="EMBL" id="SFD77827.1"/>
    </source>
</evidence>
<dbReference type="InterPro" id="IPR029063">
    <property type="entry name" value="SAM-dependent_MTases_sf"/>
</dbReference>
<keyword evidence="5" id="KW-0443">Lipid metabolism</keyword>
<dbReference type="EMBL" id="FOMS01000003">
    <property type="protein sequence ID" value="SFD77827.1"/>
    <property type="molecule type" value="Genomic_DNA"/>
</dbReference>
<evidence type="ECO:0000256" key="1">
    <source>
        <dbReference type="ARBA" id="ARBA00010815"/>
    </source>
</evidence>
<dbReference type="PANTHER" id="PTHR43667">
    <property type="entry name" value="CYCLOPROPANE-FATTY-ACYL-PHOSPHOLIPID SYNTHASE"/>
    <property type="match status" value="1"/>
</dbReference>
<dbReference type="Pfam" id="PF13649">
    <property type="entry name" value="Methyltransf_25"/>
    <property type="match status" value="1"/>
</dbReference>
<gene>
    <name evidence="7" type="ORF">SAMN04515678_1036</name>
</gene>
<accession>A0A1I1V462</accession>
<evidence type="ECO:0000256" key="3">
    <source>
        <dbReference type="ARBA" id="ARBA00022679"/>
    </source>
</evidence>
<evidence type="ECO:0000256" key="2">
    <source>
        <dbReference type="ARBA" id="ARBA00022603"/>
    </source>
</evidence>
<keyword evidence="2 7" id="KW-0489">Methyltransferase</keyword>
<dbReference type="InterPro" id="IPR041698">
    <property type="entry name" value="Methyltransf_25"/>
</dbReference>
<proteinExistence type="inferred from homology"/>
<keyword evidence="8" id="KW-1185">Reference proteome</keyword>
<comment type="similarity">
    <text evidence="1">Belongs to the CFA/CMAS family.</text>
</comment>
<dbReference type="PANTHER" id="PTHR43667:SF1">
    <property type="entry name" value="CYCLOPROPANE-FATTY-ACYL-PHOSPHOLIPID SYNTHASE"/>
    <property type="match status" value="1"/>
</dbReference>
<dbReference type="CDD" id="cd02440">
    <property type="entry name" value="AdoMet_MTases"/>
    <property type="match status" value="1"/>
</dbReference>
<evidence type="ECO:0000313" key="8">
    <source>
        <dbReference type="Proteomes" id="UP000325289"/>
    </source>
</evidence>
<protein>
    <submittedName>
        <fullName evidence="7">Methyltransferase domain-containing protein</fullName>
    </submittedName>
</protein>
<dbReference type="GO" id="GO:0032259">
    <property type="term" value="P:methylation"/>
    <property type="evidence" value="ECO:0007669"/>
    <property type="project" value="UniProtKB-KW"/>
</dbReference>
<dbReference type="InterPro" id="IPR050723">
    <property type="entry name" value="CFA/CMAS"/>
</dbReference>
<dbReference type="OrthoDB" id="9777638at2"/>
<sequence>MTAPNAAQADAWGGDMGKRWVRRDADLDRQMEEVSDAVLSRAGLQPGERVLDIGCGSGALSRRAAEAVGSGGRVTGLDLSDLLLALARERAPANMEVLHGDGQVFDFGGARYDAAISRFGVMFFDDPVAAFANIGGALAPGGRLAMACWASAEANPWFRDPKAAAEARLGRTPPADPDAPGPLAFRDADRVFGILSAAGFSEREVETIDLMLHQPDGWPAMERMLPEIGPIPGVMREYDGTQDDLRAILGSLRETWARYLGPEGLRMPARVHIYRAVAQA</sequence>
<dbReference type="Proteomes" id="UP000325289">
    <property type="component" value="Unassembled WGS sequence"/>
</dbReference>
<keyword evidence="4" id="KW-0949">S-adenosyl-L-methionine</keyword>
<evidence type="ECO:0000256" key="5">
    <source>
        <dbReference type="ARBA" id="ARBA00023098"/>
    </source>
</evidence>
<dbReference type="Gene3D" id="3.40.50.150">
    <property type="entry name" value="Vaccinia Virus protein VP39"/>
    <property type="match status" value="1"/>
</dbReference>
<organism evidence="7 8">
    <name type="scientific">Roseivivax sediminis</name>
    <dbReference type="NCBI Taxonomy" id="936889"/>
    <lineage>
        <taxon>Bacteria</taxon>
        <taxon>Pseudomonadati</taxon>
        <taxon>Pseudomonadota</taxon>
        <taxon>Alphaproteobacteria</taxon>
        <taxon>Rhodobacterales</taxon>
        <taxon>Roseobacteraceae</taxon>
        <taxon>Roseivivax</taxon>
    </lineage>
</organism>
<dbReference type="SUPFAM" id="SSF53335">
    <property type="entry name" value="S-adenosyl-L-methionine-dependent methyltransferases"/>
    <property type="match status" value="1"/>
</dbReference>
<reference evidence="7 8" key="1">
    <citation type="submission" date="2016-10" db="EMBL/GenBank/DDBJ databases">
        <authorList>
            <person name="Varghese N."/>
            <person name="Submissions S."/>
        </authorList>
    </citation>
    <scope>NUCLEOTIDE SEQUENCE [LARGE SCALE GENOMIC DNA]</scope>
    <source>
        <strain evidence="8">YIM D21,KCTC 23444,ACCC 10710</strain>
    </source>
</reference>
<dbReference type="RefSeq" id="WP_149754933.1">
    <property type="nucleotide sequence ID" value="NZ_FOMS01000003.1"/>
</dbReference>
<dbReference type="AlphaFoldDB" id="A0A1I1V462"/>
<name>A0A1I1V462_9RHOB</name>
<dbReference type="GO" id="GO:0008168">
    <property type="term" value="F:methyltransferase activity"/>
    <property type="evidence" value="ECO:0007669"/>
    <property type="project" value="UniProtKB-KW"/>
</dbReference>
<dbReference type="GO" id="GO:0006629">
    <property type="term" value="P:lipid metabolic process"/>
    <property type="evidence" value="ECO:0007669"/>
    <property type="project" value="UniProtKB-KW"/>
</dbReference>
<keyword evidence="3 7" id="KW-0808">Transferase</keyword>
<feature type="domain" description="Methyltransferase" evidence="6">
    <location>
        <begin position="50"/>
        <end position="142"/>
    </location>
</feature>